<keyword evidence="8 14" id="KW-0472">Membrane</keyword>
<dbReference type="Pfam" id="PF23020">
    <property type="entry name" value="PEX14-like_2nd"/>
    <property type="match status" value="1"/>
</dbReference>
<sequence length="315" mass="33747">MGISPEQGTEAKGVTESKAVENKPKTDPWEPKPQPVREDQVINAVNFLSHPKVRSSPIVHRRSFLEKKGLTKEEIDEAFRRVPDPPSSELATAAAAATGAQASVSSSLPNAPVQSQALVAQKTRELSWGQKLLGLGAILSAGAGASVIAKVYLLPKFKIWIHSIVLEEKRTDEISPLTERPPAEPPVDEAALAANAAAAAASEVAAAMREFSHAKAKESLQLGSIIKALETQTHELKSALSGMRDVVNNRNVVKYSELTPTPSFGRGYRSDPWRTPEISRPSGMLADRSYAGVVIAPPPAERIDSLENRSDSVGS</sequence>
<evidence type="ECO:0000259" key="16">
    <source>
        <dbReference type="Pfam" id="PF04695"/>
    </source>
</evidence>
<dbReference type="EnsemblPlants" id="Pp3c15_21860V3.2">
    <property type="protein sequence ID" value="Pp3c15_21860V3.2"/>
    <property type="gene ID" value="Pp3c15_21860"/>
</dbReference>
<dbReference type="GO" id="GO:0005778">
    <property type="term" value="C:peroxisomal membrane"/>
    <property type="evidence" value="ECO:0007669"/>
    <property type="project" value="UniProtKB-SubCell"/>
</dbReference>
<dbReference type="EnsemblPlants" id="Pp3c15_21860V3.1">
    <property type="protein sequence ID" value="Pp3c15_21860V3.1"/>
    <property type="gene ID" value="Pp3c15_21860"/>
</dbReference>
<reference evidence="18 20" key="2">
    <citation type="journal article" date="2018" name="Plant J.">
        <title>The Physcomitrella patens chromosome-scale assembly reveals moss genome structure and evolution.</title>
        <authorList>
            <person name="Lang D."/>
            <person name="Ullrich K.K."/>
            <person name="Murat F."/>
            <person name="Fuchs J."/>
            <person name="Jenkins J."/>
            <person name="Haas F.B."/>
            <person name="Piednoel M."/>
            <person name="Gundlach H."/>
            <person name="Van Bel M."/>
            <person name="Meyberg R."/>
            <person name="Vives C."/>
            <person name="Morata J."/>
            <person name="Symeonidi A."/>
            <person name="Hiss M."/>
            <person name="Muchero W."/>
            <person name="Kamisugi Y."/>
            <person name="Saleh O."/>
            <person name="Blanc G."/>
            <person name="Decker E.L."/>
            <person name="van Gessel N."/>
            <person name="Grimwood J."/>
            <person name="Hayes R.D."/>
            <person name="Graham S.W."/>
            <person name="Gunter L.E."/>
            <person name="McDaniel S.F."/>
            <person name="Hoernstein S.N.W."/>
            <person name="Larsson A."/>
            <person name="Li F.W."/>
            <person name="Perroud P.F."/>
            <person name="Phillips J."/>
            <person name="Ranjan P."/>
            <person name="Rokshar D.S."/>
            <person name="Rothfels C.J."/>
            <person name="Schneider L."/>
            <person name="Shu S."/>
            <person name="Stevenson D.W."/>
            <person name="Thummler F."/>
            <person name="Tillich M."/>
            <person name="Villarreal Aguilar J.C."/>
            <person name="Widiez T."/>
            <person name="Wong G.K."/>
            <person name="Wymore A."/>
            <person name="Zhang Y."/>
            <person name="Zimmer A.D."/>
            <person name="Quatrano R.S."/>
            <person name="Mayer K.F.X."/>
            <person name="Goodstein D."/>
            <person name="Casacuberta J.M."/>
            <person name="Vandepoele K."/>
            <person name="Reski R."/>
            <person name="Cuming A.C."/>
            <person name="Tuskan G.A."/>
            <person name="Maumus F."/>
            <person name="Salse J."/>
            <person name="Schmutz J."/>
            <person name="Rensing S.A."/>
        </authorList>
    </citation>
    <scope>NUCLEOTIDE SEQUENCE [LARGE SCALE GENOMIC DNA]</scope>
    <source>
        <strain evidence="19 20">cv. Gransden 2004</strain>
    </source>
</reference>
<feature type="region of interest" description="Disordered" evidence="15">
    <location>
        <begin position="1"/>
        <end position="38"/>
    </location>
</feature>
<dbReference type="EnsemblPlants" id="Pp3c15_21860V3.3">
    <property type="protein sequence ID" value="Pp3c15_21860V3.3"/>
    <property type="gene ID" value="Pp3c15_21860"/>
</dbReference>
<keyword evidence="3 14" id="KW-0813">Transport</keyword>
<dbReference type="PANTHER" id="PTHR23058:SF0">
    <property type="entry name" value="PEROXISOMAL MEMBRANE PROTEIN PEX14"/>
    <property type="match status" value="1"/>
</dbReference>
<dbReference type="InterPro" id="IPR036388">
    <property type="entry name" value="WH-like_DNA-bd_sf"/>
</dbReference>
<dbReference type="PaxDb" id="3218-PP1S271_46V6.1"/>
<comment type="function">
    <text evidence="12 14">Component of the PEX13-PEX14 docking complex, a translocon channel that specifically mediates the import of peroxisomal cargo proteins bound to PEX5 receptor. The PEX13-PEX14 docking complex forms a large import pore which can be opened to a diameter of about 9 nm. Mechanistically, PEX5 receptor along with cargo proteins associates with the PEX14 subunit of the PEX13-PEX14 docking complex in the cytosol, leading to the insertion of the receptor into the organelle membrane with the concomitant translocation of the cargo into the peroxisome matrix.</text>
</comment>
<gene>
    <name evidence="19" type="primary">LOC112292151</name>
    <name evidence="18" type="ORF">PHYPA_020052</name>
</gene>
<dbReference type="FunFam" id="1.10.10.10:FF:000217">
    <property type="entry name" value="Peroxisomal membrane protein PEX14"/>
    <property type="match status" value="1"/>
</dbReference>
<evidence type="ECO:0000256" key="10">
    <source>
        <dbReference type="ARBA" id="ARBA00029502"/>
    </source>
</evidence>
<keyword evidence="7" id="KW-0811">Translocation</keyword>
<evidence type="ECO:0000313" key="18">
    <source>
        <dbReference type="EMBL" id="PNR39772.1"/>
    </source>
</evidence>
<accession>A0A2K1JE10</accession>
<reference evidence="19" key="3">
    <citation type="submission" date="2020-12" db="UniProtKB">
        <authorList>
            <consortium name="EnsemblPlants"/>
        </authorList>
    </citation>
    <scope>IDENTIFICATION</scope>
</reference>
<evidence type="ECO:0000256" key="9">
    <source>
        <dbReference type="ARBA" id="ARBA00023140"/>
    </source>
</evidence>
<feature type="compositionally biased region" description="Basic and acidic residues" evidence="15">
    <location>
        <begin position="13"/>
        <end position="38"/>
    </location>
</feature>
<keyword evidence="5 14" id="KW-0653">Protein transport</keyword>
<proteinExistence type="inferred from homology"/>
<evidence type="ECO:0000256" key="13">
    <source>
        <dbReference type="ARBA" id="ARBA00064754"/>
    </source>
</evidence>
<feature type="domain" description="Peroxisomal membrane protein PEX14 central plants" evidence="17">
    <location>
        <begin position="126"/>
        <end position="245"/>
    </location>
</feature>
<keyword evidence="20" id="KW-1185">Reference proteome</keyword>
<dbReference type="PANTHER" id="PTHR23058">
    <property type="entry name" value="PEROXISOMAL MEMBRANE PROTEIN PEX14"/>
    <property type="match status" value="1"/>
</dbReference>
<protein>
    <recommendedName>
        <fullName evidence="10 14">Peroxisomal membrane protein PEX14</fullName>
    </recommendedName>
    <alternativeName>
        <fullName evidence="11 14">Peroxin-14</fullName>
    </alternativeName>
</protein>
<evidence type="ECO:0000313" key="20">
    <source>
        <dbReference type="Proteomes" id="UP000006727"/>
    </source>
</evidence>
<feature type="domain" description="Peroxisome membrane anchor protein Pex14p N-terminal" evidence="16">
    <location>
        <begin position="37"/>
        <end position="81"/>
    </location>
</feature>
<dbReference type="Proteomes" id="UP000006727">
    <property type="component" value="Chromosome 15"/>
</dbReference>
<evidence type="ECO:0000313" key="19">
    <source>
        <dbReference type="EnsemblPlants" id="Pp3c15_21860V3.1"/>
    </source>
</evidence>
<dbReference type="EMBL" id="ABEU02000015">
    <property type="protein sequence ID" value="PNR39772.1"/>
    <property type="molecule type" value="Genomic_DNA"/>
</dbReference>
<evidence type="ECO:0000256" key="15">
    <source>
        <dbReference type="SAM" id="MobiDB-lite"/>
    </source>
</evidence>
<dbReference type="GeneID" id="112292151"/>
<dbReference type="STRING" id="3218.A0A2K1JE10"/>
<keyword evidence="9 14" id="KW-0576">Peroxisome</keyword>
<dbReference type="RefSeq" id="XP_024396099.1">
    <property type="nucleotide sequence ID" value="XM_024540331.2"/>
</dbReference>
<evidence type="ECO:0000256" key="8">
    <source>
        <dbReference type="ARBA" id="ARBA00023136"/>
    </source>
</evidence>
<evidence type="ECO:0000256" key="3">
    <source>
        <dbReference type="ARBA" id="ARBA00022448"/>
    </source>
</evidence>
<evidence type="ECO:0000256" key="1">
    <source>
        <dbReference type="ARBA" id="ARBA00004549"/>
    </source>
</evidence>
<organism evidence="18">
    <name type="scientific">Physcomitrium patens</name>
    <name type="common">Spreading-leaved earth moss</name>
    <name type="synonym">Physcomitrella patens</name>
    <dbReference type="NCBI Taxonomy" id="3218"/>
    <lineage>
        <taxon>Eukaryota</taxon>
        <taxon>Viridiplantae</taxon>
        <taxon>Streptophyta</taxon>
        <taxon>Embryophyta</taxon>
        <taxon>Bryophyta</taxon>
        <taxon>Bryophytina</taxon>
        <taxon>Bryopsida</taxon>
        <taxon>Funariidae</taxon>
        <taxon>Funariales</taxon>
        <taxon>Funariaceae</taxon>
        <taxon>Physcomitrium</taxon>
    </lineage>
</organism>
<dbReference type="Pfam" id="PF04695">
    <property type="entry name" value="Pex14_N"/>
    <property type="match status" value="1"/>
</dbReference>
<keyword evidence="4" id="KW-0812">Transmembrane</keyword>
<comment type="subcellular location">
    <subcellularLocation>
        <location evidence="1">Peroxisome membrane</location>
        <topology evidence="1">Single-pass membrane protein</topology>
    </subcellularLocation>
</comment>
<evidence type="ECO:0000256" key="2">
    <source>
        <dbReference type="ARBA" id="ARBA00005443"/>
    </source>
</evidence>
<evidence type="ECO:0000256" key="14">
    <source>
        <dbReference type="RuleBase" id="RU367032"/>
    </source>
</evidence>
<dbReference type="AlphaFoldDB" id="A0A2K1JE10"/>
<dbReference type="Gramene" id="Pp3c15_21860V3.2">
    <property type="protein sequence ID" value="Pp3c15_21860V3.2"/>
    <property type="gene ID" value="Pp3c15_21860"/>
</dbReference>
<dbReference type="Gramene" id="Pp3c15_21860V3.3">
    <property type="protein sequence ID" value="Pp3c15_21860V3.3"/>
    <property type="gene ID" value="Pp3c15_21860"/>
</dbReference>
<dbReference type="InterPro" id="IPR054154">
    <property type="entry name" value="PEX14-like_M_plants"/>
</dbReference>
<name>A0A2K1JE10_PHYPA</name>
<evidence type="ECO:0000256" key="4">
    <source>
        <dbReference type="ARBA" id="ARBA00022692"/>
    </source>
</evidence>
<evidence type="ECO:0000256" key="6">
    <source>
        <dbReference type="ARBA" id="ARBA00022989"/>
    </source>
</evidence>
<dbReference type="InterPro" id="IPR006785">
    <property type="entry name" value="Pex14_N"/>
</dbReference>
<evidence type="ECO:0000259" key="17">
    <source>
        <dbReference type="Pfam" id="PF23020"/>
    </source>
</evidence>
<evidence type="ECO:0000256" key="7">
    <source>
        <dbReference type="ARBA" id="ARBA00023010"/>
    </source>
</evidence>
<dbReference type="Gramene" id="Pp3c15_21860V3.1">
    <property type="protein sequence ID" value="Pp3c15_21860V3.1"/>
    <property type="gene ID" value="Pp3c15_21860"/>
</dbReference>
<dbReference type="InterPro" id="IPR025655">
    <property type="entry name" value="PEX14"/>
</dbReference>
<dbReference type="GO" id="GO:0016560">
    <property type="term" value="P:protein import into peroxisome matrix, docking"/>
    <property type="evidence" value="ECO:0007669"/>
    <property type="project" value="UniProtKB-UniRule"/>
</dbReference>
<evidence type="ECO:0000256" key="5">
    <source>
        <dbReference type="ARBA" id="ARBA00022927"/>
    </source>
</evidence>
<comment type="similarity">
    <text evidence="2 14">Belongs to the peroxin-14 family.</text>
</comment>
<evidence type="ECO:0000256" key="11">
    <source>
        <dbReference type="ARBA" id="ARBA00029691"/>
    </source>
</evidence>
<comment type="subunit">
    <text evidence="13">Interacts with PEX13; forming the PEX13-PEX14 docking complex. Interacts with PEX5 (via WxxxF/Y motifs).</text>
</comment>
<reference evidence="18 20" key="1">
    <citation type="journal article" date="2008" name="Science">
        <title>The Physcomitrella genome reveals evolutionary insights into the conquest of land by plants.</title>
        <authorList>
            <person name="Rensing S."/>
            <person name="Lang D."/>
            <person name="Zimmer A."/>
            <person name="Terry A."/>
            <person name="Salamov A."/>
            <person name="Shapiro H."/>
            <person name="Nishiyama T."/>
            <person name="Perroud P.-F."/>
            <person name="Lindquist E."/>
            <person name="Kamisugi Y."/>
            <person name="Tanahashi T."/>
            <person name="Sakakibara K."/>
            <person name="Fujita T."/>
            <person name="Oishi K."/>
            <person name="Shin-I T."/>
            <person name="Kuroki Y."/>
            <person name="Toyoda A."/>
            <person name="Suzuki Y."/>
            <person name="Hashimoto A."/>
            <person name="Yamaguchi K."/>
            <person name="Sugano A."/>
            <person name="Kohara Y."/>
            <person name="Fujiyama A."/>
            <person name="Anterola A."/>
            <person name="Aoki S."/>
            <person name="Ashton N."/>
            <person name="Barbazuk W.B."/>
            <person name="Barker E."/>
            <person name="Bennetzen J."/>
            <person name="Bezanilla M."/>
            <person name="Blankenship R."/>
            <person name="Cho S.H."/>
            <person name="Dutcher S."/>
            <person name="Estelle M."/>
            <person name="Fawcett J.A."/>
            <person name="Gundlach H."/>
            <person name="Hanada K."/>
            <person name="Heyl A."/>
            <person name="Hicks K.A."/>
            <person name="Hugh J."/>
            <person name="Lohr M."/>
            <person name="Mayer K."/>
            <person name="Melkozernov A."/>
            <person name="Murata T."/>
            <person name="Nelson D."/>
            <person name="Pils B."/>
            <person name="Prigge M."/>
            <person name="Reiss B."/>
            <person name="Renner T."/>
            <person name="Rombauts S."/>
            <person name="Rushton P."/>
            <person name="Sanderfoot A."/>
            <person name="Schween G."/>
            <person name="Shiu S.-H."/>
            <person name="Stueber K."/>
            <person name="Theodoulou F.L."/>
            <person name="Tu H."/>
            <person name="Van de Peer Y."/>
            <person name="Verrier P.J."/>
            <person name="Waters E."/>
            <person name="Wood A."/>
            <person name="Yang L."/>
            <person name="Cove D."/>
            <person name="Cuming A."/>
            <person name="Hasebe M."/>
            <person name="Lucas S."/>
            <person name="Mishler D.B."/>
            <person name="Reski R."/>
            <person name="Grigoriev I."/>
            <person name="Quatrano R.S."/>
            <person name="Boore J.L."/>
        </authorList>
    </citation>
    <scope>NUCLEOTIDE SEQUENCE [LARGE SCALE GENOMIC DNA]</scope>
    <source>
        <strain evidence="19 20">cv. Gransden 2004</strain>
    </source>
</reference>
<evidence type="ECO:0000256" key="12">
    <source>
        <dbReference type="ARBA" id="ARBA00053920"/>
    </source>
</evidence>
<keyword evidence="6" id="KW-1133">Transmembrane helix</keyword>
<dbReference type="Gene3D" id="1.10.10.10">
    <property type="entry name" value="Winged helix-like DNA-binding domain superfamily/Winged helix DNA-binding domain"/>
    <property type="match status" value="1"/>
</dbReference>